<accession>A0A0A9CZT8</accession>
<sequence length="50" mass="5705">MCLPGNLDSDLDGVFCRFSTSFCIWILQNVYSYSLFNSTEPILVTIFTEC</sequence>
<dbReference type="AlphaFoldDB" id="A0A0A9CZT8"/>
<organism evidence="1">
    <name type="scientific">Arundo donax</name>
    <name type="common">Giant reed</name>
    <name type="synonym">Donax arundinaceus</name>
    <dbReference type="NCBI Taxonomy" id="35708"/>
    <lineage>
        <taxon>Eukaryota</taxon>
        <taxon>Viridiplantae</taxon>
        <taxon>Streptophyta</taxon>
        <taxon>Embryophyta</taxon>
        <taxon>Tracheophyta</taxon>
        <taxon>Spermatophyta</taxon>
        <taxon>Magnoliopsida</taxon>
        <taxon>Liliopsida</taxon>
        <taxon>Poales</taxon>
        <taxon>Poaceae</taxon>
        <taxon>PACMAD clade</taxon>
        <taxon>Arundinoideae</taxon>
        <taxon>Arundineae</taxon>
        <taxon>Arundo</taxon>
    </lineage>
</organism>
<reference evidence="1" key="1">
    <citation type="submission" date="2014-09" db="EMBL/GenBank/DDBJ databases">
        <authorList>
            <person name="Magalhaes I.L.F."/>
            <person name="Oliveira U."/>
            <person name="Santos F.R."/>
            <person name="Vidigal T.H.D.A."/>
            <person name="Brescovit A.D."/>
            <person name="Santos A.J."/>
        </authorList>
    </citation>
    <scope>NUCLEOTIDE SEQUENCE</scope>
    <source>
        <tissue evidence="1">Shoot tissue taken approximately 20 cm above the soil surface</tissue>
    </source>
</reference>
<reference evidence="1" key="2">
    <citation type="journal article" date="2015" name="Data Brief">
        <title>Shoot transcriptome of the giant reed, Arundo donax.</title>
        <authorList>
            <person name="Barrero R.A."/>
            <person name="Guerrero F.D."/>
            <person name="Moolhuijzen P."/>
            <person name="Goolsby J.A."/>
            <person name="Tidwell J."/>
            <person name="Bellgard S.E."/>
            <person name="Bellgard M.I."/>
        </authorList>
    </citation>
    <scope>NUCLEOTIDE SEQUENCE</scope>
    <source>
        <tissue evidence="1">Shoot tissue taken approximately 20 cm above the soil surface</tissue>
    </source>
</reference>
<name>A0A0A9CZT8_ARUDO</name>
<evidence type="ECO:0000313" key="1">
    <source>
        <dbReference type="EMBL" id="JAD79953.1"/>
    </source>
</evidence>
<proteinExistence type="predicted"/>
<dbReference type="EMBL" id="GBRH01217942">
    <property type="protein sequence ID" value="JAD79953.1"/>
    <property type="molecule type" value="Transcribed_RNA"/>
</dbReference>
<protein>
    <submittedName>
        <fullName evidence="1">Uncharacterized protein</fullName>
    </submittedName>
</protein>